<proteinExistence type="predicted"/>
<evidence type="ECO:0000313" key="4">
    <source>
        <dbReference type="Proteomes" id="UP000757103"/>
    </source>
</evidence>
<dbReference type="RefSeq" id="WP_198015963.1">
    <property type="nucleotide sequence ID" value="NZ_CAKMIC010000010.1"/>
</dbReference>
<dbReference type="InterPro" id="IPR021533">
    <property type="entry name" value="PepSY-like"/>
</dbReference>
<dbReference type="PROSITE" id="PS51257">
    <property type="entry name" value="PROKAR_LIPOPROTEIN"/>
    <property type="match status" value="1"/>
</dbReference>
<evidence type="ECO:0000313" key="3">
    <source>
        <dbReference type="EMBL" id="HJG88260.1"/>
    </source>
</evidence>
<dbReference type="GeneID" id="90529449"/>
<feature type="chain" id="PRO_5038031966" evidence="1">
    <location>
        <begin position="22"/>
        <end position="150"/>
    </location>
</feature>
<evidence type="ECO:0000259" key="2">
    <source>
        <dbReference type="Pfam" id="PF11396"/>
    </source>
</evidence>
<dbReference type="SUPFAM" id="SSF160574">
    <property type="entry name" value="BT0923-like"/>
    <property type="match status" value="1"/>
</dbReference>
<accession>A0A921MPR5</accession>
<gene>
    <name evidence="3" type="ORF">K8U91_02115</name>
</gene>
<dbReference type="EMBL" id="DYUD01000010">
    <property type="protein sequence ID" value="HJG88260.1"/>
    <property type="molecule type" value="Genomic_DNA"/>
</dbReference>
<feature type="signal peptide" evidence="1">
    <location>
        <begin position="1"/>
        <end position="21"/>
    </location>
</feature>
<feature type="domain" description="Putative beta-lactamase-inhibitor-like PepSY-like" evidence="2">
    <location>
        <begin position="60"/>
        <end position="144"/>
    </location>
</feature>
<keyword evidence="1" id="KW-0732">Signal</keyword>
<comment type="caution">
    <text evidence="3">The sequence shown here is derived from an EMBL/GenBank/DDBJ whole genome shotgun (WGS) entry which is preliminary data.</text>
</comment>
<protein>
    <submittedName>
        <fullName evidence="3">PepSY-like domain-containing protein</fullName>
    </submittedName>
</protein>
<organism evidence="3 4">
    <name type="scientific">Barnesiella viscericola</name>
    <dbReference type="NCBI Taxonomy" id="397865"/>
    <lineage>
        <taxon>Bacteria</taxon>
        <taxon>Pseudomonadati</taxon>
        <taxon>Bacteroidota</taxon>
        <taxon>Bacteroidia</taxon>
        <taxon>Bacteroidales</taxon>
        <taxon>Barnesiellaceae</taxon>
        <taxon>Barnesiella</taxon>
    </lineage>
</organism>
<dbReference type="Gene3D" id="3.40.1420.30">
    <property type="match status" value="1"/>
</dbReference>
<name>A0A921MPR5_9BACT</name>
<reference evidence="3" key="1">
    <citation type="journal article" date="2021" name="PeerJ">
        <title>Extensive microbial diversity within the chicken gut microbiome revealed by metagenomics and culture.</title>
        <authorList>
            <person name="Gilroy R."/>
            <person name="Ravi A."/>
            <person name="Getino M."/>
            <person name="Pursley I."/>
            <person name="Horton D.L."/>
            <person name="Alikhan N.F."/>
            <person name="Baker D."/>
            <person name="Gharbi K."/>
            <person name="Hall N."/>
            <person name="Watson M."/>
            <person name="Adriaenssens E.M."/>
            <person name="Foster-Nyarko E."/>
            <person name="Jarju S."/>
            <person name="Secka A."/>
            <person name="Antonio M."/>
            <person name="Oren A."/>
            <person name="Chaudhuri R.R."/>
            <person name="La Ragione R."/>
            <person name="Hildebrand F."/>
            <person name="Pallen M.J."/>
        </authorList>
    </citation>
    <scope>NUCLEOTIDE SEQUENCE</scope>
    <source>
        <strain evidence="3">CHK121-7720</strain>
    </source>
</reference>
<evidence type="ECO:0000256" key="1">
    <source>
        <dbReference type="SAM" id="SignalP"/>
    </source>
</evidence>
<reference evidence="3" key="2">
    <citation type="submission" date="2021-09" db="EMBL/GenBank/DDBJ databases">
        <authorList>
            <person name="Gilroy R."/>
        </authorList>
    </citation>
    <scope>NUCLEOTIDE SEQUENCE</scope>
    <source>
        <strain evidence="3">CHK121-7720</strain>
    </source>
</reference>
<dbReference type="Proteomes" id="UP000757103">
    <property type="component" value="Unassembled WGS sequence"/>
</dbReference>
<dbReference type="Pfam" id="PF11396">
    <property type="entry name" value="PepSY_like"/>
    <property type="match status" value="1"/>
</dbReference>
<sequence>MKKILWSFLVLVGLVALSSCDDDKQVDFKTLPASIQEFVGTYFADVKVIKSEKDDEEPRYKVWLSNGFELKFYKDGGWQEVDGNWQVLPSALQMGILPGNLLTYTATEYPDAGIVEAARYSWGYQVELNTAPAIELHFNNDGEITMTDRR</sequence>
<dbReference type="AlphaFoldDB" id="A0A921MPR5"/>